<dbReference type="InterPro" id="IPR027385">
    <property type="entry name" value="Beta-barrel_OMP"/>
</dbReference>
<evidence type="ECO:0000313" key="4">
    <source>
        <dbReference type="EMBL" id="ACC98543.1"/>
    </source>
</evidence>
<keyword evidence="1 2" id="KW-0732">Signal</keyword>
<organism evidence="4 5">
    <name type="scientific">Elusimicrobium minutum (strain Pei191)</name>
    <dbReference type="NCBI Taxonomy" id="445932"/>
    <lineage>
        <taxon>Bacteria</taxon>
        <taxon>Pseudomonadati</taxon>
        <taxon>Elusimicrobiota</taxon>
        <taxon>Elusimicrobia</taxon>
        <taxon>Elusimicrobiales</taxon>
        <taxon>Elusimicrobiaceae</taxon>
        <taxon>Elusimicrobium</taxon>
    </lineage>
</organism>
<dbReference type="SUPFAM" id="SSF56925">
    <property type="entry name" value="OMPA-like"/>
    <property type="match status" value="1"/>
</dbReference>
<evidence type="ECO:0000256" key="2">
    <source>
        <dbReference type="SAM" id="SignalP"/>
    </source>
</evidence>
<gene>
    <name evidence="4" type="ordered locus">Emin_0990</name>
</gene>
<keyword evidence="5" id="KW-1185">Reference proteome</keyword>
<dbReference type="HOGENOM" id="CLU_1376279_0_0_0"/>
<dbReference type="Pfam" id="PF13505">
    <property type="entry name" value="OMP_b-brl"/>
    <property type="match status" value="1"/>
</dbReference>
<sequence length="198" mass="21497">MKKTAIAVFALILMSLSANAEVFVGVKGGIGASDDNVRDLMNGDYSYSDRDGIIGAEIGYDFNSGHSSRIGVKVGLNSFGKIDSEDKTVHEDLLLKNTITVPLTVYYKYAPNETGVHFWIGGGATWASLKFQNDIDNLSGTETEIFPHAAAGVEWRIVKLIGVGLDVGYNFDAKISNNGMYRDFTGLEGFAGVKIYFF</sequence>
<evidence type="ECO:0000256" key="1">
    <source>
        <dbReference type="ARBA" id="ARBA00022729"/>
    </source>
</evidence>
<feature type="domain" description="Outer membrane protein beta-barrel" evidence="3">
    <location>
        <begin position="7"/>
        <end position="177"/>
    </location>
</feature>
<dbReference type="AlphaFoldDB" id="B2KDE7"/>
<accession>B2KDE7</accession>
<dbReference type="InterPro" id="IPR011250">
    <property type="entry name" value="OMP/PagP_B-barrel"/>
</dbReference>
<name>B2KDE7_ELUMP</name>
<reference evidence="4 5" key="1">
    <citation type="journal article" date="2009" name="Appl. Environ. Microbiol.">
        <title>Genomic analysis of 'Elusimicrobium minutum,' the first cultivated representative of the phylum 'Elusimicrobia' (formerly termite group 1).</title>
        <authorList>
            <person name="Herlemann D.P.R."/>
            <person name="Geissinger O."/>
            <person name="Ikeda-Ohtsubo W."/>
            <person name="Kunin V."/>
            <person name="Sun H."/>
            <person name="Lapidus A."/>
            <person name="Hugenholtz P."/>
            <person name="Brune A."/>
        </authorList>
    </citation>
    <scope>NUCLEOTIDE SEQUENCE [LARGE SCALE GENOMIC DNA]</scope>
    <source>
        <strain evidence="4 5">Pei191</strain>
    </source>
</reference>
<dbReference type="Proteomes" id="UP000001029">
    <property type="component" value="Chromosome"/>
</dbReference>
<dbReference type="RefSeq" id="WP_012415158.1">
    <property type="nucleotide sequence ID" value="NC_010644.1"/>
</dbReference>
<proteinExistence type="predicted"/>
<dbReference type="KEGG" id="emi:Emin_0990"/>
<feature type="chain" id="PRO_5002779883" description="Outer membrane protein beta-barrel domain-containing protein" evidence="2">
    <location>
        <begin position="21"/>
        <end position="198"/>
    </location>
</feature>
<evidence type="ECO:0000313" key="5">
    <source>
        <dbReference type="Proteomes" id="UP000001029"/>
    </source>
</evidence>
<protein>
    <recommendedName>
        <fullName evidence="3">Outer membrane protein beta-barrel domain-containing protein</fullName>
    </recommendedName>
</protein>
<dbReference type="Gene3D" id="2.40.160.20">
    <property type="match status" value="1"/>
</dbReference>
<feature type="signal peptide" evidence="2">
    <location>
        <begin position="1"/>
        <end position="20"/>
    </location>
</feature>
<evidence type="ECO:0000259" key="3">
    <source>
        <dbReference type="Pfam" id="PF13505"/>
    </source>
</evidence>
<dbReference type="OrthoDB" id="978645at2"/>
<dbReference type="EMBL" id="CP001055">
    <property type="protein sequence ID" value="ACC98543.1"/>
    <property type="molecule type" value="Genomic_DNA"/>
</dbReference>